<dbReference type="EMBL" id="CP013694">
    <property type="protein sequence ID" value="ALU30086.1"/>
    <property type="molecule type" value="Genomic_DNA"/>
</dbReference>
<dbReference type="AlphaFoldDB" id="A0A0U3GYC3"/>
<reference evidence="3 4" key="1">
    <citation type="submission" date="2015-12" db="EMBL/GenBank/DDBJ databases">
        <title>A stable core within a dynamic pangenome in Sulfolobus acidocaldarius.</title>
        <authorList>
            <person name="Anderson R."/>
            <person name="Kouris A."/>
            <person name="Seward C."/>
            <person name="Campbell K."/>
            <person name="Whitaker R."/>
        </authorList>
    </citation>
    <scope>NUCLEOTIDE SEQUENCE [LARGE SCALE GENOMIC DNA]</scope>
    <source>
        <strain evidence="1 4">GG12-C01-09</strain>
        <strain evidence="2 3">NG05B_CO5_07</strain>
    </source>
</reference>
<gene>
    <name evidence="1" type="ORF">ATY89_09155</name>
    <name evidence="2" type="ORF">ATZ20_00565</name>
</gene>
<evidence type="ECO:0000313" key="1">
    <source>
        <dbReference type="EMBL" id="ALU30086.1"/>
    </source>
</evidence>
<evidence type="ECO:0000313" key="3">
    <source>
        <dbReference type="Proteomes" id="UP000060043"/>
    </source>
</evidence>
<dbReference type="RefSeq" id="WP_015385674.1">
    <property type="nucleotide sequence ID" value="NZ_BHWZ01000004.1"/>
</dbReference>
<protein>
    <submittedName>
        <fullName evidence="1">Uncharacterized protein</fullName>
    </submittedName>
</protein>
<accession>A0A0U3GYC3</accession>
<name>A0A0U3GYC3_9CREN</name>
<dbReference type="Proteomes" id="UP000060043">
    <property type="component" value="Chromosome"/>
</dbReference>
<dbReference type="GeneID" id="14552288"/>
<dbReference type="EMBL" id="CP013695">
    <property type="protein sequence ID" value="ALU30776.1"/>
    <property type="molecule type" value="Genomic_DNA"/>
</dbReference>
<organism evidence="1 4">
    <name type="scientific">Sulfolobus acidocaldarius</name>
    <dbReference type="NCBI Taxonomy" id="2285"/>
    <lineage>
        <taxon>Archaea</taxon>
        <taxon>Thermoproteota</taxon>
        <taxon>Thermoprotei</taxon>
        <taxon>Sulfolobales</taxon>
        <taxon>Sulfolobaceae</taxon>
        <taxon>Sulfolobus</taxon>
    </lineage>
</organism>
<proteinExistence type="predicted"/>
<evidence type="ECO:0000313" key="4">
    <source>
        <dbReference type="Proteomes" id="UP000065473"/>
    </source>
</evidence>
<sequence>MIKIVLVTTVILLIISLTYLSSFVPAFDISNSDNINIISNLVYTSVVKVNNMSFVEVMINTSYLQLINEIEIIIPGNVYHLSTIGKSFSNGSSINIIITPPIYSSNLVEFYTNSNRVVNIQVIIYYSQGDVGILSL</sequence>
<dbReference type="STRING" id="1435377.SUSAZ_08550"/>
<evidence type="ECO:0000313" key="2">
    <source>
        <dbReference type="EMBL" id="ALU30776.1"/>
    </source>
</evidence>
<dbReference type="Proteomes" id="UP000065473">
    <property type="component" value="Chromosome"/>
</dbReference>